<feature type="compositionally biased region" description="Basic and acidic residues" evidence="4">
    <location>
        <begin position="336"/>
        <end position="348"/>
    </location>
</feature>
<evidence type="ECO:0000256" key="3">
    <source>
        <dbReference type="ARBA" id="ARBA00023239"/>
    </source>
</evidence>
<dbReference type="SUPFAM" id="SSF51621">
    <property type="entry name" value="Phosphoenolpyruvate/pyruvate domain"/>
    <property type="match status" value="1"/>
</dbReference>
<keyword evidence="2" id="KW-0479">Metal-binding</keyword>
<dbReference type="Pfam" id="PF03328">
    <property type="entry name" value="HpcH_HpaI"/>
    <property type="match status" value="1"/>
</dbReference>
<evidence type="ECO:0000313" key="6">
    <source>
        <dbReference type="EMBL" id="KAL3499080.1"/>
    </source>
</evidence>
<comment type="caution">
    <text evidence="6">The sequence shown here is derived from an EMBL/GenBank/DDBJ whole genome shotgun (WGS) entry which is preliminary data.</text>
</comment>
<dbReference type="InterPro" id="IPR040442">
    <property type="entry name" value="Pyrv_kinase-like_dom_sf"/>
</dbReference>
<dbReference type="PANTHER" id="PTHR30502">
    <property type="entry name" value="2-KETO-3-DEOXY-L-RHAMNONATE ALDOLASE"/>
    <property type="match status" value="1"/>
</dbReference>
<dbReference type="EMBL" id="JBJUIK010000017">
    <property type="protein sequence ID" value="KAL3499080.1"/>
    <property type="molecule type" value="Genomic_DNA"/>
</dbReference>
<sequence>MATVALPKPISSSSSLSTLRKLPLHSTLQQPFASPITRQQLSSLSLKTSDIKTHPRLLSSTSAAAIPSPETLKSRLRNGETLYGIFLLSFSPTLAEIVGLAGYDFAVVDMEHGHGGISDALPCLHALAATNTAAILRIPESSATWAKKALDLGPQGIMFPMIDGPKSARKAVSYCHFPPNGVRGSAHTVVRASAYGIDEGYLSNYEDELLIMCQVECEEGVKKIKEIAAVEGVDCIQMGPLDLSASFGYLWDPGHKKVKEVMRSAEKAVLESKPEEGGAYLAGFAMPHDPSVDLKSRGYQMVSGSVDVGLFRNAAVEDVKDFWKGESLDGDDEEGQEIKNGEEKYWSE</sequence>
<dbReference type="GO" id="GO:0016829">
    <property type="term" value="F:lyase activity"/>
    <property type="evidence" value="ECO:0007669"/>
    <property type="project" value="UniProtKB-KW"/>
</dbReference>
<organism evidence="6 7">
    <name type="scientific">Cinchona calisaya</name>
    <dbReference type="NCBI Taxonomy" id="153742"/>
    <lineage>
        <taxon>Eukaryota</taxon>
        <taxon>Viridiplantae</taxon>
        <taxon>Streptophyta</taxon>
        <taxon>Embryophyta</taxon>
        <taxon>Tracheophyta</taxon>
        <taxon>Spermatophyta</taxon>
        <taxon>Magnoliopsida</taxon>
        <taxon>eudicotyledons</taxon>
        <taxon>Gunneridae</taxon>
        <taxon>Pentapetalae</taxon>
        <taxon>asterids</taxon>
        <taxon>lamiids</taxon>
        <taxon>Gentianales</taxon>
        <taxon>Rubiaceae</taxon>
        <taxon>Cinchonoideae</taxon>
        <taxon>Cinchoneae</taxon>
        <taxon>Cinchona</taxon>
    </lineage>
</organism>
<evidence type="ECO:0000256" key="1">
    <source>
        <dbReference type="ARBA" id="ARBA00005568"/>
    </source>
</evidence>
<evidence type="ECO:0000256" key="2">
    <source>
        <dbReference type="ARBA" id="ARBA00022723"/>
    </source>
</evidence>
<name>A0ABD2XYM1_9GENT</name>
<evidence type="ECO:0000313" key="7">
    <source>
        <dbReference type="Proteomes" id="UP001630127"/>
    </source>
</evidence>
<gene>
    <name evidence="6" type="ORF">ACH5RR_041812</name>
</gene>
<keyword evidence="7" id="KW-1185">Reference proteome</keyword>
<feature type="region of interest" description="Disordered" evidence="4">
    <location>
        <begin position="325"/>
        <end position="348"/>
    </location>
</feature>
<proteinExistence type="inferred from homology"/>
<comment type="similarity">
    <text evidence="1">Belongs to the HpcH/HpaI aldolase family.</text>
</comment>
<dbReference type="Gene3D" id="3.20.20.60">
    <property type="entry name" value="Phosphoenolpyruvate-binding domains"/>
    <property type="match status" value="1"/>
</dbReference>
<dbReference type="InterPro" id="IPR050251">
    <property type="entry name" value="HpcH-HpaI_aldolase"/>
</dbReference>
<dbReference type="InterPro" id="IPR005000">
    <property type="entry name" value="Aldolase/citrate-lyase_domain"/>
</dbReference>
<dbReference type="GO" id="GO:0046872">
    <property type="term" value="F:metal ion binding"/>
    <property type="evidence" value="ECO:0007669"/>
    <property type="project" value="UniProtKB-KW"/>
</dbReference>
<protein>
    <recommendedName>
        <fullName evidence="5">HpcH/HpaI aldolase/citrate lyase domain-containing protein</fullName>
    </recommendedName>
</protein>
<dbReference type="PANTHER" id="PTHR30502:SF0">
    <property type="entry name" value="PHOSPHOENOLPYRUVATE CARBOXYLASE FAMILY PROTEIN"/>
    <property type="match status" value="1"/>
</dbReference>
<feature type="domain" description="HpcH/HpaI aldolase/citrate lyase" evidence="5">
    <location>
        <begin position="83"/>
        <end position="314"/>
    </location>
</feature>
<evidence type="ECO:0000259" key="5">
    <source>
        <dbReference type="Pfam" id="PF03328"/>
    </source>
</evidence>
<accession>A0ABD2XYM1</accession>
<dbReference type="Proteomes" id="UP001630127">
    <property type="component" value="Unassembled WGS sequence"/>
</dbReference>
<keyword evidence="3" id="KW-0456">Lyase</keyword>
<dbReference type="InterPro" id="IPR015813">
    <property type="entry name" value="Pyrv/PenolPyrv_kinase-like_dom"/>
</dbReference>
<reference evidence="6 7" key="1">
    <citation type="submission" date="2024-11" db="EMBL/GenBank/DDBJ databases">
        <title>A near-complete genome assembly of Cinchona calisaya.</title>
        <authorList>
            <person name="Lian D.C."/>
            <person name="Zhao X.W."/>
            <person name="Wei L."/>
        </authorList>
    </citation>
    <scope>NUCLEOTIDE SEQUENCE [LARGE SCALE GENOMIC DNA]</scope>
    <source>
        <tissue evidence="6">Nenye</tissue>
    </source>
</reference>
<dbReference type="FunFam" id="3.20.20.60:FF:000028">
    <property type="entry name" value="2-keto-3-deoxy-L-rhamnonate aldolase-like"/>
    <property type="match status" value="1"/>
</dbReference>
<dbReference type="AlphaFoldDB" id="A0ABD2XYM1"/>
<evidence type="ECO:0000256" key="4">
    <source>
        <dbReference type="SAM" id="MobiDB-lite"/>
    </source>
</evidence>